<dbReference type="SUPFAM" id="SSF81301">
    <property type="entry name" value="Nucleotidyltransferase"/>
    <property type="match status" value="1"/>
</dbReference>
<dbReference type="InterPro" id="IPR043519">
    <property type="entry name" value="NT_sf"/>
</dbReference>
<comment type="caution">
    <text evidence="2">The sequence shown here is derived from an EMBL/GenBank/DDBJ whole genome shotgun (WGS) entry which is preliminary data.</text>
</comment>
<gene>
    <name evidence="2" type="ORF">ENN90_01135</name>
</gene>
<dbReference type="Pfam" id="PF01909">
    <property type="entry name" value="NTP_transf_2"/>
    <property type="match status" value="1"/>
</dbReference>
<name>A0A831PP56_9BACT</name>
<organism evidence="2">
    <name type="scientific">Mariniphaga anaerophila</name>
    <dbReference type="NCBI Taxonomy" id="1484053"/>
    <lineage>
        <taxon>Bacteria</taxon>
        <taxon>Pseudomonadati</taxon>
        <taxon>Bacteroidota</taxon>
        <taxon>Bacteroidia</taxon>
        <taxon>Marinilabiliales</taxon>
        <taxon>Prolixibacteraceae</taxon>
        <taxon>Mariniphaga</taxon>
    </lineage>
</organism>
<evidence type="ECO:0000259" key="1">
    <source>
        <dbReference type="Pfam" id="PF01909"/>
    </source>
</evidence>
<dbReference type="InterPro" id="IPR052548">
    <property type="entry name" value="Type_VII_TA_antitoxin"/>
</dbReference>
<sequence length="106" mass="12249">MADKYQILNELKSLLALKLGDNLKEVILFGSQAYGGAHEYSDFDFLVILKEIPDWTLKRKISEYCYEIDLKYEVFTDVHILGEDELNTLRGKQPIFQTAIQKGIYA</sequence>
<dbReference type="Proteomes" id="UP000886047">
    <property type="component" value="Unassembled WGS sequence"/>
</dbReference>
<evidence type="ECO:0000313" key="2">
    <source>
        <dbReference type="EMBL" id="HDR50213.1"/>
    </source>
</evidence>
<dbReference type="Gene3D" id="3.30.460.10">
    <property type="entry name" value="Beta Polymerase, domain 2"/>
    <property type="match status" value="1"/>
</dbReference>
<feature type="domain" description="Polymerase nucleotidyl transferase" evidence="1">
    <location>
        <begin position="7"/>
        <end position="74"/>
    </location>
</feature>
<dbReference type="AlphaFoldDB" id="A0A831PP56"/>
<dbReference type="PANTHER" id="PTHR33933:SF1">
    <property type="entry name" value="PROTEIN ADENYLYLTRANSFERASE MNTA-RELATED"/>
    <property type="match status" value="1"/>
</dbReference>
<protein>
    <submittedName>
        <fullName evidence="2">Nucleotidyltransferase domain-containing protein</fullName>
    </submittedName>
</protein>
<dbReference type="EMBL" id="DSDK01000070">
    <property type="protein sequence ID" value="HDR50213.1"/>
    <property type="molecule type" value="Genomic_DNA"/>
</dbReference>
<reference evidence="2" key="1">
    <citation type="journal article" date="2020" name="mSystems">
        <title>Genome- and Community-Level Interaction Insights into Carbon Utilization and Element Cycling Functions of Hydrothermarchaeota in Hydrothermal Sediment.</title>
        <authorList>
            <person name="Zhou Z."/>
            <person name="Liu Y."/>
            <person name="Xu W."/>
            <person name="Pan J."/>
            <person name="Luo Z.H."/>
            <person name="Li M."/>
        </authorList>
    </citation>
    <scope>NUCLEOTIDE SEQUENCE [LARGE SCALE GENOMIC DNA]</scope>
    <source>
        <strain evidence="2">SpSt-1217</strain>
    </source>
</reference>
<dbReference type="InterPro" id="IPR002934">
    <property type="entry name" value="Polymerase_NTP_transf_dom"/>
</dbReference>
<dbReference type="GO" id="GO:0016779">
    <property type="term" value="F:nucleotidyltransferase activity"/>
    <property type="evidence" value="ECO:0007669"/>
    <property type="project" value="InterPro"/>
</dbReference>
<dbReference type="PANTHER" id="PTHR33933">
    <property type="entry name" value="NUCLEOTIDYLTRANSFERASE"/>
    <property type="match status" value="1"/>
</dbReference>
<dbReference type="CDD" id="cd05403">
    <property type="entry name" value="NT_KNTase_like"/>
    <property type="match status" value="1"/>
</dbReference>
<proteinExistence type="predicted"/>
<accession>A0A831PP56</accession>